<dbReference type="GO" id="GO:0006869">
    <property type="term" value="P:lipid transport"/>
    <property type="evidence" value="ECO:0007669"/>
    <property type="project" value="UniProtKB-KW"/>
</dbReference>
<dbReference type="Gene3D" id="2.40.160.120">
    <property type="match status" value="1"/>
</dbReference>
<dbReference type="Gene3D" id="3.30.70.3490">
    <property type="match status" value="1"/>
</dbReference>
<evidence type="ECO:0000256" key="1">
    <source>
        <dbReference type="ARBA" id="ARBA00003361"/>
    </source>
</evidence>
<dbReference type="PANTHER" id="PTHR10972">
    <property type="entry name" value="OXYSTEROL-BINDING PROTEIN-RELATED"/>
    <property type="match status" value="1"/>
</dbReference>
<evidence type="ECO:0000256" key="5">
    <source>
        <dbReference type="ARBA" id="ARBA00023055"/>
    </source>
</evidence>
<dbReference type="Gramene" id="OIW14642">
    <property type="protein sequence ID" value="OIW14642"/>
    <property type="gene ID" value="TanjilG_32984"/>
</dbReference>
<evidence type="ECO:0000259" key="9">
    <source>
        <dbReference type="PROSITE" id="PS50003"/>
    </source>
</evidence>
<dbReference type="PANTHER" id="PTHR10972:SF67">
    <property type="entry name" value="OXYSTEROL-BINDING PROTEIN-RELATED PROTEIN 1D"/>
    <property type="match status" value="1"/>
</dbReference>
<gene>
    <name evidence="10" type="ORF">TanjilG_32984</name>
</gene>
<evidence type="ECO:0000256" key="2">
    <source>
        <dbReference type="ARBA" id="ARBA00008842"/>
    </source>
</evidence>
<dbReference type="GO" id="GO:0032934">
    <property type="term" value="F:sterol binding"/>
    <property type="evidence" value="ECO:0007669"/>
    <property type="project" value="TreeGrafter"/>
</dbReference>
<dbReference type="EMBL" id="CM007363">
    <property type="protein sequence ID" value="OIW14642.1"/>
    <property type="molecule type" value="Genomic_DNA"/>
</dbReference>
<evidence type="ECO:0000256" key="3">
    <source>
        <dbReference type="ARBA" id="ARBA00022448"/>
    </source>
</evidence>
<dbReference type="STRING" id="3871.A0A4P1RNF3"/>
<dbReference type="AlphaFoldDB" id="A0A4P1RNF3"/>
<dbReference type="GO" id="GO:0016020">
    <property type="term" value="C:membrane"/>
    <property type="evidence" value="ECO:0007669"/>
    <property type="project" value="TreeGrafter"/>
</dbReference>
<dbReference type="CDD" id="cd13294">
    <property type="entry name" value="PH_ORP_plant"/>
    <property type="match status" value="1"/>
</dbReference>
<dbReference type="GO" id="GO:0005829">
    <property type="term" value="C:cytosol"/>
    <property type="evidence" value="ECO:0007669"/>
    <property type="project" value="TreeGrafter"/>
</dbReference>
<evidence type="ECO:0000256" key="8">
    <source>
        <dbReference type="SAM" id="MobiDB-lite"/>
    </source>
</evidence>
<dbReference type="Pfam" id="PF00169">
    <property type="entry name" value="PH"/>
    <property type="match status" value="1"/>
</dbReference>
<comment type="function">
    <text evidence="1">May be involved in the transport of sterols.</text>
</comment>
<dbReference type="Pfam" id="PF01237">
    <property type="entry name" value="Oxysterol_BP"/>
    <property type="match status" value="1"/>
</dbReference>
<evidence type="ECO:0000313" key="10">
    <source>
        <dbReference type="EMBL" id="OIW14642.1"/>
    </source>
</evidence>
<feature type="region of interest" description="Disordered" evidence="8">
    <location>
        <begin position="280"/>
        <end position="300"/>
    </location>
</feature>
<sequence length="770" mass="87387">MNPLCCIAPVSIDRDRTTPVVAKPLPLGLDSSIRTVSYASKSSLSAQDSSLDDEEDVEGRDSKVNGGVAGSVAGILYKWVNYGKGWRSRWFVLEDGVLSYYKIHGPDKILVKDRSMRVIGDESVSSIRASKSDDKRLSIFTGTKTLHLRCVSRDDRAMWIEALQSAKDLFPRALSSSDLSTSEDIVVSTEKLRSRLSQEGISETVISDCESIMLSEVSYLQGKLKFLHQKHHMLLNTLKQLETEKIELETTVVDETKERESYCGQARRFSDFYSVMSEGSATDSVADNESQDGADVETDDEDGAYFDTNEFLSSDALRSASYRSRESTGNANIYNKDFILYDGLYGFEKEIKDVSYPYVQRRDNLPEPKEKEKPLGLWSIIKDNIGKDLSGVCLPVYFNEPLSSLQKCFEDLEYSYLVDRALEWGKQGNDLMRILNIAAFAVSGYASTEGRQCKPFNPLLGETYEADYPDKGLKFFSEKVSGLFSLNFSRFMEVSHHPMVVACHCEGRGWKFWADSNLKGKFWGRSIQLDPVGVLTLQFEDGETFQWSKVTTSIYNIILGKIYCDHYGTMCIKGSGNYSCKLKFKEQSIIDRNPHQVHGFVQDNRTGEKVAMLIGKWDEAMYYVLGDPTTKPKGYDPMTEAALLWERGNCATKTRYNLSPFAISLNEIVPGLSEKLPPTDSRLRPDQRHLENGEYELANAEKLRLEQLQRQARKMQERGWKPRWFQKDEDGSYRYKGGYWEARENNNWDEIPDIFGQSCDLPSCSEEIVS</sequence>
<feature type="compositionally biased region" description="Acidic residues" evidence="8">
    <location>
        <begin position="289"/>
        <end position="300"/>
    </location>
</feature>
<dbReference type="InterPro" id="IPR037239">
    <property type="entry name" value="OSBP_sf"/>
</dbReference>
<dbReference type="InterPro" id="IPR000648">
    <property type="entry name" value="Oxysterol-bd"/>
</dbReference>
<comment type="similarity">
    <text evidence="2">Belongs to the OSBP family.</text>
</comment>
<dbReference type="SUPFAM" id="SSF144000">
    <property type="entry name" value="Oxysterol-binding protein-like"/>
    <property type="match status" value="1"/>
</dbReference>
<keyword evidence="5" id="KW-0445">Lipid transport</keyword>
<keyword evidence="11" id="KW-1185">Reference proteome</keyword>
<dbReference type="InterPro" id="IPR001849">
    <property type="entry name" value="PH_domain"/>
</dbReference>
<evidence type="ECO:0000256" key="6">
    <source>
        <dbReference type="ARBA" id="ARBA00023121"/>
    </source>
</evidence>
<evidence type="ECO:0000256" key="4">
    <source>
        <dbReference type="ARBA" id="ARBA00023054"/>
    </source>
</evidence>
<keyword evidence="3" id="KW-0813">Transport</keyword>
<proteinExistence type="inferred from homology"/>
<dbReference type="FunFam" id="3.30.70.3490:FF:000013">
    <property type="entry name" value="Oxysterol-binding protein-related protein 2A"/>
    <property type="match status" value="1"/>
</dbReference>
<evidence type="ECO:0000256" key="7">
    <source>
        <dbReference type="SAM" id="Coils"/>
    </source>
</evidence>
<accession>A0A4P1RNF3</accession>
<dbReference type="FunFam" id="2.40.160.120:FF:000006">
    <property type="entry name" value="oxysterol-binding protein-related protein 1D isoform X1"/>
    <property type="match status" value="1"/>
</dbReference>
<feature type="domain" description="PH" evidence="9">
    <location>
        <begin position="69"/>
        <end position="168"/>
    </location>
</feature>
<dbReference type="Proteomes" id="UP000188354">
    <property type="component" value="Chromosome LG03"/>
</dbReference>
<name>A0A4P1RNF3_LUPAN</name>
<dbReference type="SMART" id="SM00233">
    <property type="entry name" value="PH"/>
    <property type="match status" value="1"/>
</dbReference>
<reference evidence="10 11" key="1">
    <citation type="journal article" date="2017" name="Plant Biotechnol. J.">
        <title>A comprehensive draft genome sequence for lupin (Lupinus angustifolius), an emerging health food: insights into plant-microbe interactions and legume evolution.</title>
        <authorList>
            <person name="Hane J.K."/>
            <person name="Ming Y."/>
            <person name="Kamphuis L.G."/>
            <person name="Nelson M.N."/>
            <person name="Garg G."/>
            <person name="Atkins C.A."/>
            <person name="Bayer P.E."/>
            <person name="Bravo A."/>
            <person name="Bringans S."/>
            <person name="Cannon S."/>
            <person name="Edwards D."/>
            <person name="Foley R."/>
            <person name="Gao L.L."/>
            <person name="Harrison M.J."/>
            <person name="Huang W."/>
            <person name="Hurgobin B."/>
            <person name="Li S."/>
            <person name="Liu C.W."/>
            <person name="McGrath A."/>
            <person name="Morahan G."/>
            <person name="Murray J."/>
            <person name="Weller J."/>
            <person name="Jian J."/>
            <person name="Singh K.B."/>
        </authorList>
    </citation>
    <scope>NUCLEOTIDE SEQUENCE [LARGE SCALE GENOMIC DNA]</scope>
    <source>
        <strain evidence="11">cv. Tanjil</strain>
        <tissue evidence="10">Whole plant</tissue>
    </source>
</reference>
<feature type="coiled-coil region" evidence="7">
    <location>
        <begin position="224"/>
        <end position="258"/>
    </location>
</feature>
<dbReference type="SUPFAM" id="SSF50729">
    <property type="entry name" value="PH domain-like"/>
    <property type="match status" value="1"/>
</dbReference>
<dbReference type="InterPro" id="IPR011993">
    <property type="entry name" value="PH-like_dom_sf"/>
</dbReference>
<keyword evidence="6" id="KW-0446">Lipid-binding</keyword>
<evidence type="ECO:0000313" key="11">
    <source>
        <dbReference type="Proteomes" id="UP000188354"/>
    </source>
</evidence>
<keyword evidence="4 7" id="KW-0175">Coiled coil</keyword>
<organism evidence="10 11">
    <name type="scientific">Lupinus angustifolius</name>
    <name type="common">Narrow-leaved blue lupine</name>
    <dbReference type="NCBI Taxonomy" id="3871"/>
    <lineage>
        <taxon>Eukaryota</taxon>
        <taxon>Viridiplantae</taxon>
        <taxon>Streptophyta</taxon>
        <taxon>Embryophyta</taxon>
        <taxon>Tracheophyta</taxon>
        <taxon>Spermatophyta</taxon>
        <taxon>Magnoliopsida</taxon>
        <taxon>eudicotyledons</taxon>
        <taxon>Gunneridae</taxon>
        <taxon>Pentapetalae</taxon>
        <taxon>rosids</taxon>
        <taxon>fabids</taxon>
        <taxon>Fabales</taxon>
        <taxon>Fabaceae</taxon>
        <taxon>Papilionoideae</taxon>
        <taxon>50 kb inversion clade</taxon>
        <taxon>genistoids sensu lato</taxon>
        <taxon>core genistoids</taxon>
        <taxon>Genisteae</taxon>
        <taxon>Lupinus</taxon>
    </lineage>
</organism>
<dbReference type="PROSITE" id="PS50003">
    <property type="entry name" value="PH_DOMAIN"/>
    <property type="match status" value="1"/>
</dbReference>
<protein>
    <recommendedName>
        <fullName evidence="9">PH domain-containing protein</fullName>
    </recommendedName>
</protein>
<dbReference type="Gene3D" id="2.30.29.30">
    <property type="entry name" value="Pleckstrin-homology domain (PH domain)/Phosphotyrosine-binding domain (PTB)"/>
    <property type="match status" value="1"/>
</dbReference>